<dbReference type="GO" id="GO:0022625">
    <property type="term" value="C:cytosolic large ribosomal subunit"/>
    <property type="evidence" value="ECO:0007669"/>
    <property type="project" value="TreeGrafter"/>
</dbReference>
<dbReference type="GO" id="GO:0008097">
    <property type="term" value="F:5S rRNA binding"/>
    <property type="evidence" value="ECO:0007669"/>
    <property type="project" value="InterPro"/>
</dbReference>
<organism evidence="7">
    <name type="scientific">hydrothermal vent metagenome</name>
    <dbReference type="NCBI Taxonomy" id="652676"/>
    <lineage>
        <taxon>unclassified sequences</taxon>
        <taxon>metagenomes</taxon>
        <taxon>ecological metagenomes</taxon>
    </lineage>
</organism>
<proteinExistence type="inferred from homology"/>
<dbReference type="NCBIfam" id="NF004130">
    <property type="entry name" value="PRK05618.1-5"/>
    <property type="match status" value="1"/>
</dbReference>
<dbReference type="GO" id="GO:0006412">
    <property type="term" value="P:translation"/>
    <property type="evidence" value="ECO:0007669"/>
    <property type="project" value="InterPro"/>
</dbReference>
<evidence type="ECO:0000256" key="4">
    <source>
        <dbReference type="ARBA" id="ARBA00023274"/>
    </source>
</evidence>
<dbReference type="PANTHER" id="PTHR33284">
    <property type="entry name" value="RIBOSOMAL PROTEIN L25/GLN-TRNA SYNTHETASE, ANTI-CODON-BINDING DOMAIN-CONTAINING PROTEIN"/>
    <property type="match status" value="1"/>
</dbReference>
<keyword evidence="1" id="KW-0699">rRNA-binding</keyword>
<dbReference type="InterPro" id="IPR011035">
    <property type="entry name" value="Ribosomal_bL25/Gln-tRNA_synth"/>
</dbReference>
<dbReference type="InterPro" id="IPR037121">
    <property type="entry name" value="Ribosomal_bL25_C"/>
</dbReference>
<dbReference type="EMBL" id="UOFC01000081">
    <property type="protein sequence ID" value="VAW45864.1"/>
    <property type="molecule type" value="Genomic_DNA"/>
</dbReference>
<reference evidence="7" key="1">
    <citation type="submission" date="2018-06" db="EMBL/GenBank/DDBJ databases">
        <authorList>
            <person name="Zhirakovskaya E."/>
        </authorList>
    </citation>
    <scope>NUCLEOTIDE SEQUENCE</scope>
</reference>
<evidence type="ECO:0000313" key="7">
    <source>
        <dbReference type="EMBL" id="VAW45864.1"/>
    </source>
</evidence>
<feature type="domain" description="Large ribosomal subunit protein bL25 L25" evidence="5">
    <location>
        <begin position="7"/>
        <end position="93"/>
    </location>
</feature>
<feature type="domain" description="Large ribosomal subunit protein bL25 beta" evidence="6">
    <location>
        <begin position="104"/>
        <end position="189"/>
    </location>
</feature>
<protein>
    <submittedName>
        <fullName evidence="7">LSU ribosomal protein L25p</fullName>
    </submittedName>
</protein>
<evidence type="ECO:0000259" key="6">
    <source>
        <dbReference type="Pfam" id="PF14693"/>
    </source>
</evidence>
<dbReference type="InterPro" id="IPR020930">
    <property type="entry name" value="Ribosomal_uL5_bac-type"/>
</dbReference>
<dbReference type="CDD" id="cd00495">
    <property type="entry name" value="Ribosomal_L25_TL5_CTC"/>
    <property type="match status" value="1"/>
</dbReference>
<dbReference type="InterPro" id="IPR020057">
    <property type="entry name" value="Ribosomal_bL25_b-dom"/>
</dbReference>
<dbReference type="Gene3D" id="2.40.240.10">
    <property type="entry name" value="Ribosomal Protein L25, Chain P"/>
    <property type="match status" value="1"/>
</dbReference>
<evidence type="ECO:0000256" key="2">
    <source>
        <dbReference type="ARBA" id="ARBA00022884"/>
    </source>
</evidence>
<dbReference type="Pfam" id="PF14693">
    <property type="entry name" value="Ribosomal_TL5_C"/>
    <property type="match status" value="1"/>
</dbReference>
<dbReference type="Pfam" id="PF01386">
    <property type="entry name" value="Ribosomal_L25p"/>
    <property type="match status" value="1"/>
</dbReference>
<dbReference type="GO" id="GO:0003735">
    <property type="term" value="F:structural constituent of ribosome"/>
    <property type="evidence" value="ECO:0007669"/>
    <property type="project" value="InterPro"/>
</dbReference>
<dbReference type="NCBIfam" id="NF004612">
    <property type="entry name" value="PRK05943.1"/>
    <property type="match status" value="1"/>
</dbReference>
<dbReference type="InterPro" id="IPR001021">
    <property type="entry name" value="Ribosomal_bL25_long"/>
</dbReference>
<dbReference type="HAMAP" id="MF_01334">
    <property type="entry name" value="Ribosomal_bL25_CTC"/>
    <property type="match status" value="1"/>
</dbReference>
<dbReference type="PANTHER" id="PTHR33284:SF1">
    <property type="entry name" value="RIBOSOMAL PROTEIN L25_GLN-TRNA SYNTHETASE, ANTI-CODON-BINDING DOMAIN-CONTAINING PROTEIN"/>
    <property type="match status" value="1"/>
</dbReference>
<evidence type="ECO:0000259" key="5">
    <source>
        <dbReference type="Pfam" id="PF01386"/>
    </source>
</evidence>
<keyword evidence="3 7" id="KW-0689">Ribosomal protein</keyword>
<evidence type="ECO:0000256" key="3">
    <source>
        <dbReference type="ARBA" id="ARBA00022980"/>
    </source>
</evidence>
<sequence length="194" mass="20943">MSQNWTANIRTEEGKGASRRLRHANQVPAIIYGAGKKAVSVSLLSNFVKHAFENEALFNTVLTIDVEGGDTETCVVKDIQRHPATGDVFHIDFQRATDNVLVKKIPFTFTGKDVSPGVKAGGMISFLQSTVEISCLAKDLPTEITVDVSQMEAGTSLRLSELVMPKGVAIRALAHGNSDYDQSVVNIGKAKART</sequence>
<dbReference type="AlphaFoldDB" id="A0A3B0WQ82"/>
<dbReference type="InterPro" id="IPR020056">
    <property type="entry name" value="Rbsml_bL25/Gln-tRNA_synth_N"/>
</dbReference>
<accession>A0A3B0WQ82</accession>
<gene>
    <name evidence="7" type="ORF">MNBD_GAMMA03-30</name>
</gene>
<keyword evidence="2" id="KW-0694">RNA-binding</keyword>
<dbReference type="NCBIfam" id="TIGR00731">
    <property type="entry name" value="bL25_bact_ctc"/>
    <property type="match status" value="1"/>
</dbReference>
<name>A0A3B0WQ82_9ZZZZ</name>
<dbReference type="Gene3D" id="2.170.120.20">
    <property type="entry name" value="Ribosomal protein L25, beta domain"/>
    <property type="match status" value="1"/>
</dbReference>
<dbReference type="SUPFAM" id="SSF50715">
    <property type="entry name" value="Ribosomal protein L25-like"/>
    <property type="match status" value="1"/>
</dbReference>
<dbReference type="InterPro" id="IPR029751">
    <property type="entry name" value="Ribosomal_L25_dom"/>
</dbReference>
<evidence type="ECO:0000256" key="1">
    <source>
        <dbReference type="ARBA" id="ARBA00022730"/>
    </source>
</evidence>
<keyword evidence="4" id="KW-0687">Ribonucleoprotein</keyword>